<evidence type="ECO:0000313" key="2">
    <source>
        <dbReference type="Proteomes" id="UP000299102"/>
    </source>
</evidence>
<accession>A0A4C1ZE42</accession>
<sequence length="114" mass="12894">MSILTGEAPSVDEQKNQIPFIIIAAISLRHYSPVRIVNMLDQQNNSVNLNLFSRYRHYIKCSAKCEALVISDRSLAIGAAGRFLDQWRVGAGRFAATQRRRSRVPTLALIRRPK</sequence>
<dbReference type="Proteomes" id="UP000299102">
    <property type="component" value="Unassembled WGS sequence"/>
</dbReference>
<comment type="caution">
    <text evidence="1">The sequence shown here is derived from an EMBL/GenBank/DDBJ whole genome shotgun (WGS) entry which is preliminary data.</text>
</comment>
<keyword evidence="2" id="KW-1185">Reference proteome</keyword>
<reference evidence="1 2" key="1">
    <citation type="journal article" date="2019" name="Commun. Biol.">
        <title>The bagworm genome reveals a unique fibroin gene that provides high tensile strength.</title>
        <authorList>
            <person name="Kono N."/>
            <person name="Nakamura H."/>
            <person name="Ohtoshi R."/>
            <person name="Tomita M."/>
            <person name="Numata K."/>
            <person name="Arakawa K."/>
        </authorList>
    </citation>
    <scope>NUCLEOTIDE SEQUENCE [LARGE SCALE GENOMIC DNA]</scope>
</reference>
<dbReference type="AlphaFoldDB" id="A0A4C1ZE42"/>
<evidence type="ECO:0000313" key="1">
    <source>
        <dbReference type="EMBL" id="GBP87051.1"/>
    </source>
</evidence>
<protein>
    <submittedName>
        <fullName evidence="1">Uncharacterized protein</fullName>
    </submittedName>
</protein>
<organism evidence="1 2">
    <name type="scientific">Eumeta variegata</name>
    <name type="common">Bagworm moth</name>
    <name type="synonym">Eumeta japonica</name>
    <dbReference type="NCBI Taxonomy" id="151549"/>
    <lineage>
        <taxon>Eukaryota</taxon>
        <taxon>Metazoa</taxon>
        <taxon>Ecdysozoa</taxon>
        <taxon>Arthropoda</taxon>
        <taxon>Hexapoda</taxon>
        <taxon>Insecta</taxon>
        <taxon>Pterygota</taxon>
        <taxon>Neoptera</taxon>
        <taxon>Endopterygota</taxon>
        <taxon>Lepidoptera</taxon>
        <taxon>Glossata</taxon>
        <taxon>Ditrysia</taxon>
        <taxon>Tineoidea</taxon>
        <taxon>Psychidae</taxon>
        <taxon>Oiketicinae</taxon>
        <taxon>Eumeta</taxon>
    </lineage>
</organism>
<proteinExistence type="predicted"/>
<dbReference type="EMBL" id="BGZK01001833">
    <property type="protein sequence ID" value="GBP87051.1"/>
    <property type="molecule type" value="Genomic_DNA"/>
</dbReference>
<gene>
    <name evidence="1" type="ORF">EVAR_45416_1</name>
</gene>
<name>A0A4C1ZE42_EUMVA</name>